<evidence type="ECO:0000313" key="2">
    <source>
        <dbReference type="Proteomes" id="UP000663901"/>
    </source>
</evidence>
<dbReference type="AlphaFoldDB" id="A0A8A4JWY3"/>
<gene>
    <name evidence="1" type="ORF">H0Z12_00845</name>
</gene>
<dbReference type="EMBL" id="CP059083">
    <property type="protein sequence ID" value="QTC44204.1"/>
    <property type="molecule type" value="Genomic_DNA"/>
</dbReference>
<evidence type="ECO:0000313" key="1">
    <source>
        <dbReference type="EMBL" id="QTC44204.1"/>
    </source>
</evidence>
<keyword evidence="1" id="KW-0614">Plasmid</keyword>
<reference evidence="1" key="1">
    <citation type="submission" date="2020-07" db="EMBL/GenBank/DDBJ databases">
        <title>Genome Sequences for Panteoa spp. that cause Center Rot in Onions.</title>
        <authorList>
            <person name="Asselin J.A."/>
            <person name="Helmann T."/>
            <person name="Beer S."/>
            <person name="Stodghill P."/>
        </authorList>
    </citation>
    <scope>NUCLEOTIDE SEQUENCE</scope>
    <source>
        <strain evidence="1">OC5a</strain>
        <plasmid evidence="1">pOC5aA</plasmid>
    </source>
</reference>
<dbReference type="GO" id="GO:0015074">
    <property type="term" value="P:DNA integration"/>
    <property type="evidence" value="ECO:0007669"/>
    <property type="project" value="InterPro"/>
</dbReference>
<sequence length="60" mass="6761">MQVTRILDSIVLFHGYPVTLRPDSAPAFTWRALNQWTFAHGVKLRLIQPGDQIPMGLSKA</sequence>
<geneLocation type="plasmid" evidence="1 2">
    <name>pOC5aA</name>
</geneLocation>
<dbReference type="Proteomes" id="UP000663901">
    <property type="component" value="Plasmid pOC5aA"/>
</dbReference>
<dbReference type="PROSITE" id="PS50994">
    <property type="entry name" value="INTEGRASE"/>
    <property type="match status" value="1"/>
</dbReference>
<dbReference type="InterPro" id="IPR001584">
    <property type="entry name" value="Integrase_cat-core"/>
</dbReference>
<protein>
    <submittedName>
        <fullName evidence="1">Uncharacterized protein</fullName>
    </submittedName>
</protein>
<accession>A0A8A4JWY3</accession>
<proteinExistence type="predicted"/>
<dbReference type="InterPro" id="IPR012337">
    <property type="entry name" value="RNaseH-like_sf"/>
</dbReference>
<organism evidence="1 2">
    <name type="scientific">Pantoea ananas</name>
    <name type="common">Erwinia uredovora</name>
    <dbReference type="NCBI Taxonomy" id="553"/>
    <lineage>
        <taxon>Bacteria</taxon>
        <taxon>Pseudomonadati</taxon>
        <taxon>Pseudomonadota</taxon>
        <taxon>Gammaproteobacteria</taxon>
        <taxon>Enterobacterales</taxon>
        <taxon>Erwiniaceae</taxon>
        <taxon>Pantoea</taxon>
    </lineage>
</organism>
<dbReference type="SUPFAM" id="SSF53098">
    <property type="entry name" value="Ribonuclease H-like"/>
    <property type="match status" value="1"/>
</dbReference>
<name>A0A8A4JWY3_PANAN</name>